<keyword evidence="4" id="KW-1185">Reference proteome</keyword>
<organism evidence="3 4">
    <name type="scientific">Brassica cretica</name>
    <name type="common">Mustard</name>
    <dbReference type="NCBI Taxonomy" id="69181"/>
    <lineage>
        <taxon>Eukaryota</taxon>
        <taxon>Viridiplantae</taxon>
        <taxon>Streptophyta</taxon>
        <taxon>Embryophyta</taxon>
        <taxon>Tracheophyta</taxon>
        <taxon>Spermatophyta</taxon>
        <taxon>Magnoliopsida</taxon>
        <taxon>eudicotyledons</taxon>
        <taxon>Gunneridae</taxon>
        <taxon>Pentapetalae</taxon>
        <taxon>rosids</taxon>
        <taxon>malvids</taxon>
        <taxon>Brassicales</taxon>
        <taxon>Brassicaceae</taxon>
        <taxon>Brassiceae</taxon>
        <taxon>Brassica</taxon>
    </lineage>
</organism>
<comment type="caution">
    <text evidence="3">The sequence shown here is derived from an EMBL/GenBank/DDBJ whole genome shotgun (WGS) entry which is preliminary data.</text>
</comment>
<protein>
    <submittedName>
        <fullName evidence="3">Uncharacterized protein</fullName>
    </submittedName>
</protein>
<gene>
    <name evidence="3" type="ORF">DY000_02052830</name>
</gene>
<evidence type="ECO:0000256" key="2">
    <source>
        <dbReference type="SAM" id="MobiDB-lite"/>
    </source>
</evidence>
<proteinExistence type="predicted"/>
<reference evidence="3 4" key="1">
    <citation type="journal article" date="2020" name="BMC Genomics">
        <title>Intraspecific diversification of the crop wild relative Brassica cretica Lam. using demographic model selection.</title>
        <authorList>
            <person name="Kioukis A."/>
            <person name="Michalopoulou V.A."/>
            <person name="Briers L."/>
            <person name="Pirintsos S."/>
            <person name="Studholme D.J."/>
            <person name="Pavlidis P."/>
            <person name="Sarris P.F."/>
        </authorList>
    </citation>
    <scope>NUCLEOTIDE SEQUENCE [LARGE SCALE GENOMIC DNA]</scope>
    <source>
        <strain evidence="4">cv. PFS-1207/04</strain>
    </source>
</reference>
<evidence type="ECO:0000256" key="1">
    <source>
        <dbReference type="SAM" id="Coils"/>
    </source>
</evidence>
<accession>A0ABQ7AE93</accession>
<keyword evidence="1" id="KW-0175">Coiled coil</keyword>
<evidence type="ECO:0000313" key="3">
    <source>
        <dbReference type="EMBL" id="KAF3495994.1"/>
    </source>
</evidence>
<evidence type="ECO:0000313" key="4">
    <source>
        <dbReference type="Proteomes" id="UP000266723"/>
    </source>
</evidence>
<name>A0ABQ7AE93_BRACR</name>
<dbReference type="Proteomes" id="UP000266723">
    <property type="component" value="Unassembled WGS sequence"/>
</dbReference>
<sequence>MDSPVSRSDISSEPCEGSDCDLMAPLPLSCVYAVPPLVGPASSVGEDELSEWRGVVNSWENWLDSGTQAAPVGCTARKTPNHTFLSSFPLAGPFLIQCNSRPDRVHALRNESEVEKGKIEVRILTEELRTAKEEARKKTGEAMISRDEWKRACQERAVFETDVAALRTKVVELETDRDRDVHRVDKKKEVSTEIQLHGVVANLDLLNEIKDEGLVVEDEIVRLKEMGKDCEAVASFAAVPDWSVAGLHLPQVSEDSIDDEAASSSTRGEASS</sequence>
<feature type="region of interest" description="Disordered" evidence="2">
    <location>
        <begin position="253"/>
        <end position="272"/>
    </location>
</feature>
<dbReference type="EMBL" id="QGKV02002055">
    <property type="protein sequence ID" value="KAF3495994.1"/>
    <property type="molecule type" value="Genomic_DNA"/>
</dbReference>
<feature type="coiled-coil region" evidence="1">
    <location>
        <begin position="114"/>
        <end position="141"/>
    </location>
</feature>